<keyword evidence="3" id="KW-1003">Cell membrane</keyword>
<dbReference type="RefSeq" id="WP_020984366.1">
    <property type="nucleotide sequence ID" value="NZ_AHMT02000036.1"/>
</dbReference>
<feature type="transmembrane region" description="Helical" evidence="7">
    <location>
        <begin position="209"/>
        <end position="228"/>
    </location>
</feature>
<keyword evidence="10" id="KW-1185">Reference proteome</keyword>
<evidence type="ECO:0000256" key="3">
    <source>
        <dbReference type="ARBA" id="ARBA00022475"/>
    </source>
</evidence>
<dbReference type="GO" id="GO:0005886">
    <property type="term" value="C:plasma membrane"/>
    <property type="evidence" value="ECO:0007669"/>
    <property type="project" value="UniProtKB-SubCell"/>
</dbReference>
<dbReference type="InterPro" id="IPR035906">
    <property type="entry name" value="MetI-like_sf"/>
</dbReference>
<dbReference type="PANTHER" id="PTHR43163:SF6">
    <property type="entry name" value="DIPEPTIDE TRANSPORT SYSTEM PERMEASE PROTEIN DPPB-RELATED"/>
    <property type="match status" value="1"/>
</dbReference>
<gene>
    <name evidence="9" type="ORF">LEP1GSC062_0077</name>
</gene>
<feature type="transmembrane region" description="Helical" evidence="7">
    <location>
        <begin position="264"/>
        <end position="284"/>
    </location>
</feature>
<evidence type="ECO:0000256" key="5">
    <source>
        <dbReference type="ARBA" id="ARBA00022989"/>
    </source>
</evidence>
<dbReference type="CDD" id="cd06261">
    <property type="entry name" value="TM_PBP2"/>
    <property type="match status" value="1"/>
</dbReference>
<feature type="transmembrane region" description="Helical" evidence="7">
    <location>
        <begin position="122"/>
        <end position="146"/>
    </location>
</feature>
<accession>V6HYS6</accession>
<evidence type="ECO:0000256" key="6">
    <source>
        <dbReference type="ARBA" id="ARBA00023136"/>
    </source>
</evidence>
<dbReference type="PROSITE" id="PS50928">
    <property type="entry name" value="ABC_TM1"/>
    <property type="match status" value="1"/>
</dbReference>
<evidence type="ECO:0000259" key="8">
    <source>
        <dbReference type="PROSITE" id="PS50928"/>
    </source>
</evidence>
<dbReference type="SUPFAM" id="SSF161098">
    <property type="entry name" value="MetI-like"/>
    <property type="match status" value="1"/>
</dbReference>
<keyword evidence="4 7" id="KW-0812">Transmembrane</keyword>
<feature type="transmembrane region" description="Helical" evidence="7">
    <location>
        <begin position="158"/>
        <end position="177"/>
    </location>
</feature>
<organism evidence="9 10">
    <name type="scientific">Leptospira alexanderi serovar Manhao 3 str. L 60</name>
    <dbReference type="NCBI Taxonomy" id="1049759"/>
    <lineage>
        <taxon>Bacteria</taxon>
        <taxon>Pseudomonadati</taxon>
        <taxon>Spirochaetota</taxon>
        <taxon>Spirochaetia</taxon>
        <taxon>Leptospirales</taxon>
        <taxon>Leptospiraceae</taxon>
        <taxon>Leptospira</taxon>
    </lineage>
</organism>
<name>V6HYS6_9LEPT</name>
<dbReference type="Gene3D" id="1.10.3720.10">
    <property type="entry name" value="MetI-like"/>
    <property type="match status" value="1"/>
</dbReference>
<comment type="similarity">
    <text evidence="7">Belongs to the binding-protein-dependent transport system permease family.</text>
</comment>
<dbReference type="EMBL" id="AHMT02000036">
    <property type="protein sequence ID" value="EQA62202.1"/>
    <property type="molecule type" value="Genomic_DNA"/>
</dbReference>
<keyword evidence="6 7" id="KW-0472">Membrane</keyword>
<reference evidence="9" key="1">
    <citation type="submission" date="2013-05" db="EMBL/GenBank/DDBJ databases">
        <authorList>
            <person name="Harkins D.M."/>
            <person name="Durkin A.S."/>
            <person name="Brinkac L.M."/>
            <person name="Haft D.H."/>
            <person name="Selengut J.D."/>
            <person name="Sanka R."/>
            <person name="DePew J."/>
            <person name="Purushe J."/>
            <person name="Hartskeerl R.A."/>
            <person name="Ahmed A."/>
            <person name="van der Linden H."/>
            <person name="Goris M.G.A."/>
            <person name="Vinetz J.M."/>
            <person name="Sutton G.G."/>
            <person name="Nierman W.C."/>
            <person name="Fouts D.E."/>
        </authorList>
    </citation>
    <scope>NUCLEOTIDE SEQUENCE [LARGE SCALE GENOMIC DNA]</scope>
    <source>
        <strain evidence="9">L 60</strain>
    </source>
</reference>
<evidence type="ECO:0000313" key="9">
    <source>
        <dbReference type="EMBL" id="EQA62202.1"/>
    </source>
</evidence>
<dbReference type="PANTHER" id="PTHR43163">
    <property type="entry name" value="DIPEPTIDE TRANSPORT SYSTEM PERMEASE PROTEIN DPPB-RELATED"/>
    <property type="match status" value="1"/>
</dbReference>
<keyword evidence="5 7" id="KW-1133">Transmembrane helix</keyword>
<dbReference type="Proteomes" id="UP000018747">
    <property type="component" value="Unassembled WGS sequence"/>
</dbReference>
<proteinExistence type="inferred from homology"/>
<evidence type="ECO:0000256" key="1">
    <source>
        <dbReference type="ARBA" id="ARBA00004651"/>
    </source>
</evidence>
<sequence>MRGEISRFFLFLIALIFFSTLFGHLRSLNQEYLYADSSFSKEEAFLKRKTFSSQMLSFVKGLVTFRSGKTISGESVWKHISSRILPTLHLAIFSVGCGSFFAISLALLVFESEKNTFKNGFLFLSNWILSTPIFVVAIVLLLIFFVQLEWLPPGGYEPWNTMYVILPGVALGSRVWARIYQFALSFTEIELDSPYAKVLRARGYSKSRILWNHVLLKIFPLLFVLILLDFSSLLSGAMIVEEIFFFPGIGKSMYYAIQTMDSELLSALLFYSGLTFYIFSRISIRFQENLTGKESLS</sequence>
<evidence type="ECO:0000256" key="2">
    <source>
        <dbReference type="ARBA" id="ARBA00022448"/>
    </source>
</evidence>
<evidence type="ECO:0000313" key="10">
    <source>
        <dbReference type="Proteomes" id="UP000018747"/>
    </source>
</evidence>
<keyword evidence="2 7" id="KW-0813">Transport</keyword>
<dbReference type="GO" id="GO:0055085">
    <property type="term" value="P:transmembrane transport"/>
    <property type="evidence" value="ECO:0007669"/>
    <property type="project" value="InterPro"/>
</dbReference>
<comment type="caution">
    <text evidence="9">The sequence shown here is derived from an EMBL/GenBank/DDBJ whole genome shotgun (WGS) entry which is preliminary data.</text>
</comment>
<evidence type="ECO:0000256" key="4">
    <source>
        <dbReference type="ARBA" id="ARBA00022692"/>
    </source>
</evidence>
<dbReference type="InterPro" id="IPR000515">
    <property type="entry name" value="MetI-like"/>
</dbReference>
<dbReference type="Pfam" id="PF00528">
    <property type="entry name" value="BPD_transp_1"/>
    <property type="match status" value="1"/>
</dbReference>
<dbReference type="AlphaFoldDB" id="V6HYS6"/>
<feature type="transmembrane region" description="Helical" evidence="7">
    <location>
        <begin position="88"/>
        <end position="110"/>
    </location>
</feature>
<comment type="subcellular location">
    <subcellularLocation>
        <location evidence="1 7">Cell membrane</location>
        <topology evidence="1 7">Multi-pass membrane protein</topology>
    </subcellularLocation>
</comment>
<dbReference type="STRING" id="100053.GCA_002009845_00450"/>
<protein>
    <submittedName>
        <fullName evidence="9">ABC transporter, permease protein</fullName>
    </submittedName>
</protein>
<evidence type="ECO:0000256" key="7">
    <source>
        <dbReference type="RuleBase" id="RU363032"/>
    </source>
</evidence>
<dbReference type="OrthoDB" id="322759at2"/>
<feature type="domain" description="ABC transmembrane type-1" evidence="8">
    <location>
        <begin position="84"/>
        <end position="283"/>
    </location>
</feature>